<sequence>MPVVLLEKECGLKCRSRKHVLEIIFFIVRGGLKEFQAYSKLCHNWAKHSDIFG</sequence>
<accession>A0A0B6YM72</accession>
<dbReference type="AlphaFoldDB" id="A0A0B6YM72"/>
<organism evidence="1">
    <name type="scientific">Arion vulgaris</name>
    <dbReference type="NCBI Taxonomy" id="1028688"/>
    <lineage>
        <taxon>Eukaryota</taxon>
        <taxon>Metazoa</taxon>
        <taxon>Spiralia</taxon>
        <taxon>Lophotrochozoa</taxon>
        <taxon>Mollusca</taxon>
        <taxon>Gastropoda</taxon>
        <taxon>Heterobranchia</taxon>
        <taxon>Euthyneura</taxon>
        <taxon>Panpulmonata</taxon>
        <taxon>Eupulmonata</taxon>
        <taxon>Stylommatophora</taxon>
        <taxon>Helicina</taxon>
        <taxon>Arionoidea</taxon>
        <taxon>Arionidae</taxon>
        <taxon>Arion</taxon>
    </lineage>
</organism>
<gene>
    <name evidence="1" type="primary">ORF29891</name>
</gene>
<protein>
    <submittedName>
        <fullName evidence="1">Uncharacterized protein</fullName>
    </submittedName>
</protein>
<evidence type="ECO:0000313" key="1">
    <source>
        <dbReference type="EMBL" id="CEK57328.1"/>
    </source>
</evidence>
<proteinExistence type="predicted"/>
<dbReference type="EMBL" id="HACG01010463">
    <property type="protein sequence ID" value="CEK57328.1"/>
    <property type="molecule type" value="Transcribed_RNA"/>
</dbReference>
<reference evidence="1" key="1">
    <citation type="submission" date="2014-12" db="EMBL/GenBank/DDBJ databases">
        <title>Insight into the proteome of Arion vulgaris.</title>
        <authorList>
            <person name="Aradska J."/>
            <person name="Bulat T."/>
            <person name="Smidak R."/>
            <person name="Sarate P."/>
            <person name="Gangsoo J."/>
            <person name="Sialana F."/>
            <person name="Bilban M."/>
            <person name="Lubec G."/>
        </authorList>
    </citation>
    <scope>NUCLEOTIDE SEQUENCE</scope>
    <source>
        <tissue evidence="1">Skin</tissue>
    </source>
</reference>
<name>A0A0B6YM72_9EUPU</name>
<feature type="non-terminal residue" evidence="1">
    <location>
        <position position="53"/>
    </location>
</feature>